<feature type="non-terminal residue" evidence="2">
    <location>
        <position position="175"/>
    </location>
</feature>
<dbReference type="Pfam" id="PF00288">
    <property type="entry name" value="GHMP_kinases_N"/>
    <property type="match status" value="1"/>
</dbReference>
<dbReference type="InterPro" id="IPR020568">
    <property type="entry name" value="Ribosomal_Su5_D2-typ_SF"/>
</dbReference>
<feature type="domain" description="GHMP kinase N-terminal" evidence="1">
    <location>
        <begin position="57"/>
        <end position="134"/>
    </location>
</feature>
<reference evidence="2" key="1">
    <citation type="submission" date="2018-05" db="EMBL/GenBank/DDBJ databases">
        <authorList>
            <person name="Lanie J.A."/>
            <person name="Ng W.-L."/>
            <person name="Kazmierczak K.M."/>
            <person name="Andrzejewski T.M."/>
            <person name="Davidsen T.M."/>
            <person name="Wayne K.J."/>
            <person name="Tettelin H."/>
            <person name="Glass J.I."/>
            <person name="Rusch D."/>
            <person name="Podicherti R."/>
            <person name="Tsui H.-C.T."/>
            <person name="Winkler M.E."/>
        </authorList>
    </citation>
    <scope>NUCLEOTIDE SEQUENCE</scope>
</reference>
<organism evidence="2">
    <name type="scientific">marine metagenome</name>
    <dbReference type="NCBI Taxonomy" id="408172"/>
    <lineage>
        <taxon>unclassified sequences</taxon>
        <taxon>metagenomes</taxon>
        <taxon>ecological metagenomes</taxon>
    </lineage>
</organism>
<dbReference type="InterPro" id="IPR001174">
    <property type="entry name" value="HddA/FKP"/>
</dbReference>
<dbReference type="PRINTS" id="PR00960">
    <property type="entry name" value="LMBPPROTEIN"/>
</dbReference>
<proteinExistence type="predicted"/>
<dbReference type="SUPFAM" id="SSF54211">
    <property type="entry name" value="Ribosomal protein S5 domain 2-like"/>
    <property type="match status" value="1"/>
</dbReference>
<dbReference type="GO" id="GO:0005524">
    <property type="term" value="F:ATP binding"/>
    <property type="evidence" value="ECO:0007669"/>
    <property type="project" value="InterPro"/>
</dbReference>
<dbReference type="InterPro" id="IPR006204">
    <property type="entry name" value="GHMP_kinase_N_dom"/>
</dbReference>
<gene>
    <name evidence="2" type="ORF">METZ01_LOCUS116763</name>
</gene>
<dbReference type="Gene3D" id="3.30.230.120">
    <property type="match status" value="1"/>
</dbReference>
<name>A0A381XGR0_9ZZZZ</name>
<protein>
    <recommendedName>
        <fullName evidence="1">GHMP kinase N-terminal domain-containing protein</fullName>
    </recommendedName>
</protein>
<dbReference type="AlphaFoldDB" id="A0A381XGR0"/>
<evidence type="ECO:0000313" key="2">
    <source>
        <dbReference type="EMBL" id="SVA63909.1"/>
    </source>
</evidence>
<accession>A0A381XGR0</accession>
<dbReference type="EMBL" id="UINC01015118">
    <property type="protein sequence ID" value="SVA63909.1"/>
    <property type="molecule type" value="Genomic_DNA"/>
</dbReference>
<sequence>MAISLRARFVGETQLERKIIINKPDLNEVESFSLDSLTYTKPRDYYKSGIKVCLDEGLTFSSGFECELTSDIPVKSGTGSSSSVMVSWIHFLSQMADKPVEWDQRKIGSLAYMAEVLEFNEPGGMMDQYSTAIGNLIYLEFEPEISIKSMKPNLGTFVLGDSCEPKDTMGILQRC</sequence>
<dbReference type="GO" id="GO:0016301">
    <property type="term" value="F:kinase activity"/>
    <property type="evidence" value="ECO:0007669"/>
    <property type="project" value="InterPro"/>
</dbReference>
<evidence type="ECO:0000259" key="1">
    <source>
        <dbReference type="Pfam" id="PF00288"/>
    </source>
</evidence>